<dbReference type="PANTHER" id="PTHR30136:SF7">
    <property type="entry name" value="HTH-TYPE TRANSCRIPTIONAL REGULATOR KDGR-RELATED"/>
    <property type="match status" value="1"/>
</dbReference>
<dbReference type="GO" id="GO:0003677">
    <property type="term" value="F:DNA binding"/>
    <property type="evidence" value="ECO:0007669"/>
    <property type="project" value="UniProtKB-KW"/>
</dbReference>
<accession>A0A158GZ28</accession>
<dbReference type="SUPFAM" id="SSF46785">
    <property type="entry name" value="Winged helix' DNA-binding domain"/>
    <property type="match status" value="1"/>
</dbReference>
<evidence type="ECO:0000256" key="1">
    <source>
        <dbReference type="ARBA" id="ARBA00023015"/>
    </source>
</evidence>
<dbReference type="InterPro" id="IPR036390">
    <property type="entry name" value="WH_DNA-bd_sf"/>
</dbReference>
<dbReference type="SMART" id="SM00346">
    <property type="entry name" value="HTH_ICLR"/>
    <property type="match status" value="1"/>
</dbReference>
<dbReference type="AlphaFoldDB" id="A0A158GZ28"/>
<feature type="compositionally biased region" description="Polar residues" evidence="4">
    <location>
        <begin position="12"/>
        <end position="26"/>
    </location>
</feature>
<dbReference type="RefSeq" id="WP_197500267.1">
    <property type="nucleotide sequence ID" value="NZ_FCOK02000022.1"/>
</dbReference>
<dbReference type="InterPro" id="IPR050707">
    <property type="entry name" value="HTH_MetabolicPath_Reg"/>
</dbReference>
<dbReference type="Proteomes" id="UP000054683">
    <property type="component" value="Unassembled WGS sequence"/>
</dbReference>
<dbReference type="GO" id="GO:0003700">
    <property type="term" value="F:DNA-binding transcription factor activity"/>
    <property type="evidence" value="ECO:0007669"/>
    <property type="project" value="TreeGrafter"/>
</dbReference>
<keyword evidence="2" id="KW-0238">DNA-binding</keyword>
<evidence type="ECO:0000259" key="6">
    <source>
        <dbReference type="PROSITE" id="PS51078"/>
    </source>
</evidence>
<dbReference type="PROSITE" id="PS51077">
    <property type="entry name" value="HTH_ICLR"/>
    <property type="match status" value="1"/>
</dbReference>
<dbReference type="PANTHER" id="PTHR30136">
    <property type="entry name" value="HELIX-TURN-HELIX TRANSCRIPTIONAL REGULATOR, ICLR FAMILY"/>
    <property type="match status" value="1"/>
</dbReference>
<dbReference type="SUPFAM" id="SSF55781">
    <property type="entry name" value="GAF domain-like"/>
    <property type="match status" value="1"/>
</dbReference>
<evidence type="ECO:0000259" key="5">
    <source>
        <dbReference type="PROSITE" id="PS51077"/>
    </source>
</evidence>
<name>A0A158GZ28_9BURK</name>
<dbReference type="Gene3D" id="1.10.10.10">
    <property type="entry name" value="Winged helix-like DNA-binding domain superfamily/Winged helix DNA-binding domain"/>
    <property type="match status" value="1"/>
</dbReference>
<feature type="region of interest" description="Disordered" evidence="4">
    <location>
        <begin position="1"/>
        <end position="33"/>
    </location>
</feature>
<evidence type="ECO:0000313" key="8">
    <source>
        <dbReference type="Proteomes" id="UP000054683"/>
    </source>
</evidence>
<gene>
    <name evidence="7" type="ORF">AWB69_03635</name>
</gene>
<organism evidence="7 8">
    <name type="scientific">Caballeronia udeis</name>
    <dbReference type="NCBI Taxonomy" id="1232866"/>
    <lineage>
        <taxon>Bacteria</taxon>
        <taxon>Pseudomonadati</taxon>
        <taxon>Pseudomonadota</taxon>
        <taxon>Betaproteobacteria</taxon>
        <taxon>Burkholderiales</taxon>
        <taxon>Burkholderiaceae</taxon>
        <taxon>Caballeronia</taxon>
    </lineage>
</organism>
<feature type="domain" description="IclR-ED" evidence="6">
    <location>
        <begin position="99"/>
        <end position="283"/>
    </location>
</feature>
<dbReference type="InterPro" id="IPR005471">
    <property type="entry name" value="Tscrpt_reg_IclR_N"/>
</dbReference>
<evidence type="ECO:0000313" key="7">
    <source>
        <dbReference type="EMBL" id="SAL37375.1"/>
    </source>
</evidence>
<feature type="domain" description="HTH iclR-type" evidence="5">
    <location>
        <begin position="37"/>
        <end position="98"/>
    </location>
</feature>
<dbReference type="InterPro" id="IPR029016">
    <property type="entry name" value="GAF-like_dom_sf"/>
</dbReference>
<evidence type="ECO:0000256" key="3">
    <source>
        <dbReference type="ARBA" id="ARBA00023163"/>
    </source>
</evidence>
<evidence type="ECO:0000256" key="2">
    <source>
        <dbReference type="ARBA" id="ARBA00023125"/>
    </source>
</evidence>
<sequence length="291" mass="31343">MIKPVDEPHVPSPSQGSRRKQSSPPTQEDGDGAQYMAPALTKGLNILEALTDAEHGLSMAEIAERLGRSISEIFRMVITLQRSGWISADQGDRYHLSSKMFELAHRNRPVRTLVEAALPTMQAITRRTHQSCHVSVLAGGRVLVIAHVDAPGTLSLSVRTGSVVGLLDTASGQVLLAFRQPEERMRLVEDYALLSGEPRISHHAGWKAAIESVARDGYASSPSQQVRGVTNIGYPVWGRNGPVVAALAMPYMESISPQRGPSLDEAREILGEGAVEISRTLGYQVPAGGAD</sequence>
<dbReference type="PROSITE" id="PS51078">
    <property type="entry name" value="ICLR_ED"/>
    <property type="match status" value="1"/>
</dbReference>
<dbReference type="Pfam" id="PF09339">
    <property type="entry name" value="HTH_IclR"/>
    <property type="match status" value="1"/>
</dbReference>
<dbReference type="InterPro" id="IPR014757">
    <property type="entry name" value="Tscrpt_reg_IclR_C"/>
</dbReference>
<keyword evidence="3" id="KW-0804">Transcription</keyword>
<reference evidence="7 8" key="1">
    <citation type="submission" date="2016-01" db="EMBL/GenBank/DDBJ databases">
        <authorList>
            <person name="Oliw E.H."/>
        </authorList>
    </citation>
    <scope>NUCLEOTIDE SEQUENCE [LARGE SCALE GENOMIC DNA]</scope>
    <source>
        <strain evidence="7">LMG 27134</strain>
    </source>
</reference>
<keyword evidence="1" id="KW-0805">Transcription regulation</keyword>
<evidence type="ECO:0000256" key="4">
    <source>
        <dbReference type="SAM" id="MobiDB-lite"/>
    </source>
</evidence>
<dbReference type="InterPro" id="IPR036388">
    <property type="entry name" value="WH-like_DNA-bd_sf"/>
</dbReference>
<dbReference type="GO" id="GO:0045892">
    <property type="term" value="P:negative regulation of DNA-templated transcription"/>
    <property type="evidence" value="ECO:0007669"/>
    <property type="project" value="TreeGrafter"/>
</dbReference>
<dbReference type="Gene3D" id="3.30.450.40">
    <property type="match status" value="1"/>
</dbReference>
<dbReference type="EMBL" id="FCOK02000022">
    <property type="protein sequence ID" value="SAL37375.1"/>
    <property type="molecule type" value="Genomic_DNA"/>
</dbReference>
<proteinExistence type="predicted"/>
<dbReference type="Pfam" id="PF01614">
    <property type="entry name" value="IclR_C"/>
    <property type="match status" value="1"/>
</dbReference>
<protein>
    <submittedName>
        <fullName evidence="7">IclR family transcriptional regulator</fullName>
    </submittedName>
</protein>